<comment type="caution">
    <text evidence="1">The sequence shown here is derived from an EMBL/GenBank/DDBJ whole genome shotgun (WGS) entry which is preliminary data.</text>
</comment>
<organism evidence="1 2">
    <name type="scientific">Dovyalis caffra</name>
    <dbReference type="NCBI Taxonomy" id="77055"/>
    <lineage>
        <taxon>Eukaryota</taxon>
        <taxon>Viridiplantae</taxon>
        <taxon>Streptophyta</taxon>
        <taxon>Embryophyta</taxon>
        <taxon>Tracheophyta</taxon>
        <taxon>Spermatophyta</taxon>
        <taxon>Magnoliopsida</taxon>
        <taxon>eudicotyledons</taxon>
        <taxon>Gunneridae</taxon>
        <taxon>Pentapetalae</taxon>
        <taxon>rosids</taxon>
        <taxon>fabids</taxon>
        <taxon>Malpighiales</taxon>
        <taxon>Salicaceae</taxon>
        <taxon>Flacourtieae</taxon>
        <taxon>Dovyalis</taxon>
    </lineage>
</organism>
<gene>
    <name evidence="1" type="ORF">DCAF_LOCUS12253</name>
</gene>
<dbReference type="AlphaFoldDB" id="A0AAV1RLA1"/>
<proteinExistence type="predicted"/>
<dbReference type="EMBL" id="CAWUPB010001010">
    <property type="protein sequence ID" value="CAK7337226.1"/>
    <property type="molecule type" value="Genomic_DNA"/>
</dbReference>
<protein>
    <submittedName>
        <fullName evidence="1">Uncharacterized protein</fullName>
    </submittedName>
</protein>
<evidence type="ECO:0000313" key="2">
    <source>
        <dbReference type="Proteomes" id="UP001314170"/>
    </source>
</evidence>
<sequence length="86" mass="9370">MAAEYLQLVPQALHRRAVFGIEGLEGSLSGMPMAEMVKLLLTLGFHEDRQQCATDLDPKIARLTEVGVEVITIATGFAARLFLIDA</sequence>
<dbReference type="Proteomes" id="UP001314170">
    <property type="component" value="Unassembled WGS sequence"/>
</dbReference>
<accession>A0AAV1RLA1</accession>
<evidence type="ECO:0000313" key="1">
    <source>
        <dbReference type="EMBL" id="CAK7337226.1"/>
    </source>
</evidence>
<name>A0AAV1RLA1_9ROSI</name>
<keyword evidence="2" id="KW-1185">Reference proteome</keyword>
<reference evidence="1 2" key="1">
    <citation type="submission" date="2024-01" db="EMBL/GenBank/DDBJ databases">
        <authorList>
            <person name="Waweru B."/>
        </authorList>
    </citation>
    <scope>NUCLEOTIDE SEQUENCE [LARGE SCALE GENOMIC DNA]</scope>
</reference>